<proteinExistence type="predicted"/>
<evidence type="ECO:0000313" key="2">
    <source>
        <dbReference type="EMBL" id="ENY68647.1"/>
    </source>
</evidence>
<sequence>MKKIHKLLLGFGFVVALSTTPVIFISTKKNNNSTNPNANNGINRKIKEDIDINKNPTPNQPVNNKHIKKLEKTSAEITGKLFDDTYTDLTKEALERKDKSDKTKKAEKHKNDSARITGELFDILTKNIDKKSIEKAERADLKEKDKIVAAYLDEVKKLNEETARDLIDEEKPIKELQLEKLEEINKKAANKIKRLADKYINQKKYDHLEPEDVLDILKAIKGMENLRLGDFEEVIISEYKLIIKANNDSSLVKGQFEYSPRIEKEEIPKLKNELITFLGHKLDPYFKKGIDVIPIIDSLDFDNIQTIHDLFNIREEIRYFIKDYYRPTGEVISDWKYGEHNILDVEKITDYRKLWEDDERGIKPKKYRYDYIIYTTKERIDEAIKKASRNSENEHLERFYHFRGFFISLDYQLSEYYEVDALFNKYLRSEEIIETIYNPNLKWEYKMKKRDKEI</sequence>
<dbReference type="RefSeq" id="WP_004424791.1">
    <property type="nucleotide sequence ID" value="NZ_AORI01000011.1"/>
</dbReference>
<keyword evidence="3" id="KW-1185">Reference proteome</keyword>
<accession>N9UZP7</accession>
<dbReference type="PATRIC" id="fig|1188233.3.peg.424"/>
<dbReference type="Proteomes" id="UP000013131">
    <property type="component" value="Unassembled WGS sequence"/>
</dbReference>
<evidence type="ECO:0000256" key="1">
    <source>
        <dbReference type="SAM" id="Coils"/>
    </source>
</evidence>
<dbReference type="STRING" id="1188233.MAU_4380"/>
<feature type="coiled-coil region" evidence="1">
    <location>
        <begin position="141"/>
        <end position="198"/>
    </location>
</feature>
<keyword evidence="1" id="KW-0175">Coiled coil</keyword>
<gene>
    <name evidence="2" type="ORF">MAU_4380</name>
</gene>
<reference evidence="2 3" key="1">
    <citation type="journal article" date="2013" name="Genome Announc.">
        <title>Draft Genome Sequences of Mycoplasma auris and Mycoplasma yeatsii, Two Species of the Ear Canal of Caprinae.</title>
        <authorList>
            <person name="Dordet-Frisoni E."/>
            <person name="Baranowski E."/>
            <person name="Barre A."/>
            <person name="Blanchard A."/>
            <person name="Breton M."/>
            <person name="Couture C."/>
            <person name="Dupuy V."/>
            <person name="Gaurivaud P."/>
            <person name="Jacob D."/>
            <person name="Lemaitre C."/>
            <person name="Manso-Silvan L."/>
            <person name="Nikolski M."/>
            <person name="Nouvel L.X."/>
            <person name="Poumarat F."/>
            <person name="Sirand-Pugnet P."/>
            <person name="Thebault P."/>
            <person name="Theil S."/>
            <person name="Thiaucourt F."/>
            <person name="Citti C."/>
            <person name="Tardy F."/>
        </authorList>
    </citation>
    <scope>NUCLEOTIDE SEQUENCE [LARGE SCALE GENOMIC DNA]</scope>
    <source>
        <strain evidence="2 3">15026</strain>
    </source>
</reference>
<name>N9UZP7_9BACT</name>
<dbReference type="AlphaFoldDB" id="N9UZP7"/>
<evidence type="ECO:0000313" key="3">
    <source>
        <dbReference type="Proteomes" id="UP000013131"/>
    </source>
</evidence>
<dbReference type="EMBL" id="AORI01000011">
    <property type="protein sequence ID" value="ENY68647.1"/>
    <property type="molecule type" value="Genomic_DNA"/>
</dbReference>
<protein>
    <submittedName>
        <fullName evidence="2">Uncharacterized protein</fullName>
    </submittedName>
</protein>
<comment type="caution">
    <text evidence="2">The sequence shown here is derived from an EMBL/GenBank/DDBJ whole genome shotgun (WGS) entry which is preliminary data.</text>
</comment>
<organism evidence="2 3">
    <name type="scientific">Metamycoplasma auris 15026</name>
    <dbReference type="NCBI Taxonomy" id="1188233"/>
    <lineage>
        <taxon>Bacteria</taxon>
        <taxon>Bacillati</taxon>
        <taxon>Mycoplasmatota</taxon>
        <taxon>Mycoplasmoidales</taxon>
        <taxon>Metamycoplasmataceae</taxon>
        <taxon>Metamycoplasma</taxon>
    </lineage>
</organism>